<dbReference type="PANTHER" id="PTHR45950">
    <property type="entry name" value="HOMEOBOX-LEUCINE ZIPPER PROTEIN ATHB-14"/>
    <property type="match status" value="1"/>
</dbReference>
<keyword evidence="4" id="KW-1185">Reference proteome</keyword>
<dbReference type="PANTHER" id="PTHR45950:SF1">
    <property type="entry name" value="HOMEOBOX-LEUCINE ZIPPER PROTEIN ATHB-15"/>
    <property type="match status" value="1"/>
</dbReference>
<dbReference type="AlphaFoldDB" id="A0A7J7MQJ3"/>
<evidence type="ECO:0000313" key="4">
    <source>
        <dbReference type="Proteomes" id="UP000541444"/>
    </source>
</evidence>
<protein>
    <recommendedName>
        <fullName evidence="2">MEKHLA domain-containing protein</fullName>
    </recommendedName>
</protein>
<reference evidence="3 4" key="1">
    <citation type="journal article" date="2020" name="IScience">
        <title>Genome Sequencing of the Endangered Kingdonia uniflora (Circaeasteraceae, Ranunculales) Reveals Potential Mechanisms of Evolutionary Specialization.</title>
        <authorList>
            <person name="Sun Y."/>
            <person name="Deng T."/>
            <person name="Zhang A."/>
            <person name="Moore M.J."/>
            <person name="Landis J.B."/>
            <person name="Lin N."/>
            <person name="Zhang H."/>
            <person name="Zhang X."/>
            <person name="Huang J."/>
            <person name="Zhang X."/>
            <person name="Sun H."/>
            <person name="Wang H."/>
        </authorList>
    </citation>
    <scope>NUCLEOTIDE SEQUENCE [LARGE SCALE GENOMIC DNA]</scope>
    <source>
        <strain evidence="3">TB1705</strain>
        <tissue evidence="3">Leaf</tissue>
    </source>
</reference>
<comment type="caution">
    <text evidence="3">The sequence shown here is derived from an EMBL/GenBank/DDBJ whole genome shotgun (WGS) entry which is preliminary data.</text>
</comment>
<evidence type="ECO:0000313" key="3">
    <source>
        <dbReference type="EMBL" id="KAF6156988.1"/>
    </source>
</evidence>
<evidence type="ECO:0000256" key="1">
    <source>
        <dbReference type="ARBA" id="ARBA00023242"/>
    </source>
</evidence>
<name>A0A7J7MQJ3_9MAGN</name>
<dbReference type="Pfam" id="PF08670">
    <property type="entry name" value="MEKHLA"/>
    <property type="match status" value="1"/>
</dbReference>
<accession>A0A7J7MQJ3</accession>
<evidence type="ECO:0000259" key="2">
    <source>
        <dbReference type="Pfam" id="PF08670"/>
    </source>
</evidence>
<dbReference type="Proteomes" id="UP000541444">
    <property type="component" value="Unassembled WGS sequence"/>
</dbReference>
<gene>
    <name evidence="3" type="ORF">GIB67_039749</name>
</gene>
<sequence>MGLIRGTLPAYIVWEIWESRCKFRFKEGRLSAFDIVKRINSALHESMIKLKLKITRNNNFSDLISLQVLQLVKQSNVPPAILMRFLREHRSEWVDSNIDAYSDATIKAGPCILPFLEVIKLENIGHCPEDSIMSRDMFLLQVCSGMDDNSVGTCAKLIFEPIDSTFADDAPLLPSGFRILHVNFTVETVIAICTVTLVFDGIMGKVVVNIPLILPSDLLRTFELASTLEIEPTGNREAGDNSGNCASMRFDMTLAFQFAFESHLQENVASMARQYICSIISFVQRVVQALSPSLLNSHSDLQVPAGSHESHTLTRWIFHSYRCYFGVDLLKPTGEGSESIFNTLWHNSDAIMCYFLKAIAEKGRQFLVAKSLLRIVNLLFLLLGKRLVKKYATVDI</sequence>
<dbReference type="InterPro" id="IPR044830">
    <property type="entry name" value="HD-Zip_III"/>
</dbReference>
<proteinExistence type="predicted"/>
<dbReference type="EMBL" id="JACGCM010001289">
    <property type="protein sequence ID" value="KAF6156988.1"/>
    <property type="molecule type" value="Genomic_DNA"/>
</dbReference>
<organism evidence="3 4">
    <name type="scientific">Kingdonia uniflora</name>
    <dbReference type="NCBI Taxonomy" id="39325"/>
    <lineage>
        <taxon>Eukaryota</taxon>
        <taxon>Viridiplantae</taxon>
        <taxon>Streptophyta</taxon>
        <taxon>Embryophyta</taxon>
        <taxon>Tracheophyta</taxon>
        <taxon>Spermatophyta</taxon>
        <taxon>Magnoliopsida</taxon>
        <taxon>Ranunculales</taxon>
        <taxon>Circaeasteraceae</taxon>
        <taxon>Kingdonia</taxon>
    </lineage>
</organism>
<feature type="domain" description="MEKHLA" evidence="2">
    <location>
        <begin position="312"/>
        <end position="357"/>
    </location>
</feature>
<dbReference type="GO" id="GO:0003700">
    <property type="term" value="F:DNA-binding transcription factor activity"/>
    <property type="evidence" value="ECO:0007669"/>
    <property type="project" value="InterPro"/>
</dbReference>
<keyword evidence="1" id="KW-0539">Nucleus</keyword>
<dbReference type="InterPro" id="IPR013978">
    <property type="entry name" value="MEKHLA"/>
</dbReference>